<evidence type="ECO:0000313" key="2">
    <source>
        <dbReference type="Proteomes" id="UP001457282"/>
    </source>
</evidence>
<dbReference type="Proteomes" id="UP001457282">
    <property type="component" value="Unassembled WGS sequence"/>
</dbReference>
<keyword evidence="2" id="KW-1185">Reference proteome</keyword>
<protein>
    <submittedName>
        <fullName evidence="1">Uncharacterized protein</fullName>
    </submittedName>
</protein>
<dbReference type="AlphaFoldDB" id="A0AAW1VWD9"/>
<organism evidence="1 2">
    <name type="scientific">Rubus argutus</name>
    <name type="common">Southern blackberry</name>
    <dbReference type="NCBI Taxonomy" id="59490"/>
    <lineage>
        <taxon>Eukaryota</taxon>
        <taxon>Viridiplantae</taxon>
        <taxon>Streptophyta</taxon>
        <taxon>Embryophyta</taxon>
        <taxon>Tracheophyta</taxon>
        <taxon>Spermatophyta</taxon>
        <taxon>Magnoliopsida</taxon>
        <taxon>eudicotyledons</taxon>
        <taxon>Gunneridae</taxon>
        <taxon>Pentapetalae</taxon>
        <taxon>rosids</taxon>
        <taxon>fabids</taxon>
        <taxon>Rosales</taxon>
        <taxon>Rosaceae</taxon>
        <taxon>Rosoideae</taxon>
        <taxon>Rosoideae incertae sedis</taxon>
        <taxon>Rubus</taxon>
    </lineage>
</organism>
<proteinExistence type="predicted"/>
<name>A0AAW1VWD9_RUBAR</name>
<sequence>MDKLERILQNNQENSPFSVVFPGSTSEVPKWFDCWKDFIGNENGPCNSYQFSIKISENLKWEKLGLAICAISEGGKPCYCDYEVSINKVCIRPFGGLWTSQSKRFNSTSDHVWLQYIPLPVERKADVDQKGCSSLPPYYRCTVRFHFPGRRRKRKSKSYGVHLVCQQSKVDEHSSTKGVVEPMIPVVERSNYLDGAGVIW</sequence>
<comment type="caution">
    <text evidence="1">The sequence shown here is derived from an EMBL/GenBank/DDBJ whole genome shotgun (WGS) entry which is preliminary data.</text>
</comment>
<accession>A0AAW1VWD9</accession>
<gene>
    <name evidence="1" type="ORF">M0R45_036549</name>
</gene>
<reference evidence="1 2" key="1">
    <citation type="journal article" date="2023" name="G3 (Bethesda)">
        <title>A chromosome-length genome assembly and annotation of blackberry (Rubus argutus, cv. 'Hillquist').</title>
        <authorList>
            <person name="Bruna T."/>
            <person name="Aryal R."/>
            <person name="Dudchenko O."/>
            <person name="Sargent D.J."/>
            <person name="Mead D."/>
            <person name="Buti M."/>
            <person name="Cavallini A."/>
            <person name="Hytonen T."/>
            <person name="Andres J."/>
            <person name="Pham M."/>
            <person name="Weisz D."/>
            <person name="Mascagni F."/>
            <person name="Usai G."/>
            <person name="Natali L."/>
            <person name="Bassil N."/>
            <person name="Fernandez G.E."/>
            <person name="Lomsadze A."/>
            <person name="Armour M."/>
            <person name="Olukolu B."/>
            <person name="Poorten T."/>
            <person name="Britton C."/>
            <person name="Davik J."/>
            <person name="Ashrafi H."/>
            <person name="Aiden E.L."/>
            <person name="Borodovsky M."/>
            <person name="Worthington M."/>
        </authorList>
    </citation>
    <scope>NUCLEOTIDE SEQUENCE [LARGE SCALE GENOMIC DNA]</scope>
    <source>
        <strain evidence="1">PI 553951</strain>
    </source>
</reference>
<evidence type="ECO:0000313" key="1">
    <source>
        <dbReference type="EMBL" id="KAK9912699.1"/>
    </source>
</evidence>
<dbReference type="EMBL" id="JBEDUW010000007">
    <property type="protein sequence ID" value="KAK9912699.1"/>
    <property type="molecule type" value="Genomic_DNA"/>
</dbReference>